<dbReference type="AlphaFoldDB" id="A0AAU9P4U3"/>
<evidence type="ECO:0000256" key="1">
    <source>
        <dbReference type="SAM" id="MobiDB-lite"/>
    </source>
</evidence>
<feature type="region of interest" description="Disordered" evidence="1">
    <location>
        <begin position="133"/>
        <end position="153"/>
    </location>
</feature>
<dbReference type="Proteomes" id="UP001157418">
    <property type="component" value="Unassembled WGS sequence"/>
</dbReference>
<sequence>MSLNHLGHLPKLLLIKNEVSMEIKYAGGFKVLLQFNDSDSRASNTNLAGGNNFEKITKDYGNIIAPFDNLTHRVDLSCVKIGILTTRRKRINKEILVAVEEEILKMGIIEFDEDWYAFKFDPNDDFYKKDELCVEDEDEEEEDDVDGVSETWV</sequence>
<name>A0AAU9P4U3_9ASTR</name>
<evidence type="ECO:0000313" key="2">
    <source>
        <dbReference type="EMBL" id="CAH1445011.1"/>
    </source>
</evidence>
<proteinExistence type="predicted"/>
<organism evidence="2 3">
    <name type="scientific">Lactuca virosa</name>
    <dbReference type="NCBI Taxonomy" id="75947"/>
    <lineage>
        <taxon>Eukaryota</taxon>
        <taxon>Viridiplantae</taxon>
        <taxon>Streptophyta</taxon>
        <taxon>Embryophyta</taxon>
        <taxon>Tracheophyta</taxon>
        <taxon>Spermatophyta</taxon>
        <taxon>Magnoliopsida</taxon>
        <taxon>eudicotyledons</taxon>
        <taxon>Gunneridae</taxon>
        <taxon>Pentapetalae</taxon>
        <taxon>asterids</taxon>
        <taxon>campanulids</taxon>
        <taxon>Asterales</taxon>
        <taxon>Asteraceae</taxon>
        <taxon>Cichorioideae</taxon>
        <taxon>Cichorieae</taxon>
        <taxon>Lactucinae</taxon>
        <taxon>Lactuca</taxon>
    </lineage>
</organism>
<comment type="caution">
    <text evidence="2">The sequence shown here is derived from an EMBL/GenBank/DDBJ whole genome shotgun (WGS) entry which is preliminary data.</text>
</comment>
<protein>
    <submittedName>
        <fullName evidence="2">Uncharacterized protein</fullName>
    </submittedName>
</protein>
<gene>
    <name evidence="2" type="ORF">LVIROSA_LOCUS30804</name>
</gene>
<accession>A0AAU9P4U3</accession>
<keyword evidence="3" id="KW-1185">Reference proteome</keyword>
<feature type="compositionally biased region" description="Acidic residues" evidence="1">
    <location>
        <begin position="133"/>
        <end position="147"/>
    </location>
</feature>
<evidence type="ECO:0000313" key="3">
    <source>
        <dbReference type="Proteomes" id="UP001157418"/>
    </source>
</evidence>
<dbReference type="EMBL" id="CAKMRJ010005523">
    <property type="protein sequence ID" value="CAH1445011.1"/>
    <property type="molecule type" value="Genomic_DNA"/>
</dbReference>
<reference evidence="2 3" key="1">
    <citation type="submission" date="2022-01" db="EMBL/GenBank/DDBJ databases">
        <authorList>
            <person name="Xiong W."/>
            <person name="Schranz E."/>
        </authorList>
    </citation>
    <scope>NUCLEOTIDE SEQUENCE [LARGE SCALE GENOMIC DNA]</scope>
</reference>